<dbReference type="PANTHER" id="PTHR33541">
    <property type="entry name" value="PROTEIN BIG GRAIN 1-LIKE A-RELATED"/>
    <property type="match status" value="1"/>
</dbReference>
<evidence type="ECO:0000256" key="6">
    <source>
        <dbReference type="ARBA" id="ARBA00023294"/>
    </source>
</evidence>
<feature type="compositionally biased region" description="Basic residues" evidence="7">
    <location>
        <begin position="154"/>
        <end position="163"/>
    </location>
</feature>
<organism evidence="8 9">
    <name type="scientific">Platanthera zijinensis</name>
    <dbReference type="NCBI Taxonomy" id="2320716"/>
    <lineage>
        <taxon>Eukaryota</taxon>
        <taxon>Viridiplantae</taxon>
        <taxon>Streptophyta</taxon>
        <taxon>Embryophyta</taxon>
        <taxon>Tracheophyta</taxon>
        <taxon>Spermatophyta</taxon>
        <taxon>Magnoliopsida</taxon>
        <taxon>Liliopsida</taxon>
        <taxon>Asparagales</taxon>
        <taxon>Orchidaceae</taxon>
        <taxon>Orchidoideae</taxon>
        <taxon>Orchideae</taxon>
        <taxon>Orchidinae</taxon>
        <taxon>Platanthera</taxon>
    </lineage>
</organism>
<dbReference type="GO" id="GO:0005886">
    <property type="term" value="C:plasma membrane"/>
    <property type="evidence" value="ECO:0007669"/>
    <property type="project" value="UniProtKB-SubCell"/>
</dbReference>
<dbReference type="GO" id="GO:0009734">
    <property type="term" value="P:auxin-activated signaling pathway"/>
    <property type="evidence" value="ECO:0007669"/>
    <property type="project" value="UniProtKB-KW"/>
</dbReference>
<dbReference type="AlphaFoldDB" id="A0AAP0BTE8"/>
<proteinExistence type="inferred from homology"/>
<evidence type="ECO:0000313" key="9">
    <source>
        <dbReference type="Proteomes" id="UP001418222"/>
    </source>
</evidence>
<feature type="region of interest" description="Disordered" evidence="7">
    <location>
        <begin position="41"/>
        <end position="177"/>
    </location>
</feature>
<comment type="similarity">
    <text evidence="2">Belongs to the BIG GRAIN 1 (BG1) plant protein family.</text>
</comment>
<evidence type="ECO:0000256" key="1">
    <source>
        <dbReference type="ARBA" id="ARBA00004236"/>
    </source>
</evidence>
<keyword evidence="3" id="KW-0813">Transport</keyword>
<protein>
    <recommendedName>
        <fullName evidence="10">Protein BIG GRAIN 1-like</fullName>
    </recommendedName>
</protein>
<keyword evidence="9" id="KW-1185">Reference proteome</keyword>
<name>A0AAP0BTE8_9ASPA</name>
<feature type="compositionally biased region" description="Low complexity" evidence="7">
    <location>
        <begin position="91"/>
        <end position="106"/>
    </location>
</feature>
<dbReference type="PANTHER" id="PTHR33541:SF28">
    <property type="entry name" value="PROTEIN BIG GRAIN 1-LIKE A"/>
    <property type="match status" value="1"/>
</dbReference>
<feature type="compositionally biased region" description="Basic and acidic residues" evidence="7">
    <location>
        <begin position="134"/>
        <end position="153"/>
    </location>
</feature>
<evidence type="ECO:0000313" key="8">
    <source>
        <dbReference type="EMBL" id="KAK8949329.1"/>
    </source>
</evidence>
<sequence length="324" mass="35035">MEGRQAGARRSPPTPSPPPRRYWDYPSFSSTLLDAIYRSIDDTDGVTKRPSGAPDPISSRKKNAGGLSERKKHLPPVIFPGREQSGRRRWTSSSSDGSSYGGFSSSDPESISAAQPVGLRPIRTTPSSRTARFRSADDGKDPPIPSRVEEKRAKKERHGSIRSRLRDLTNGGAAPSSPGARLANFLNSMFAGKSKVSAVSSCAAAPSYSHSCLKRTHAATGKRTVRFSPVSVIVGDDCSPYGEKYVCGGDRTPAVRSAEAVEEDAGSDSSSDLFELKNLACVGRLRDELPVYDTTRLGNYGCISRSLTKISTKTLEKDKYKERS</sequence>
<keyword evidence="5" id="KW-0472">Membrane</keyword>
<keyword evidence="4" id="KW-1003">Cell membrane</keyword>
<evidence type="ECO:0000256" key="5">
    <source>
        <dbReference type="ARBA" id="ARBA00023136"/>
    </source>
</evidence>
<dbReference type="EMBL" id="JBBWWQ010000004">
    <property type="protein sequence ID" value="KAK8949329.1"/>
    <property type="molecule type" value="Genomic_DNA"/>
</dbReference>
<evidence type="ECO:0000256" key="7">
    <source>
        <dbReference type="SAM" id="MobiDB-lite"/>
    </source>
</evidence>
<gene>
    <name evidence="8" type="ORF">KSP39_PZI005208</name>
</gene>
<dbReference type="InterPro" id="IPR039621">
    <property type="entry name" value="BG1-like"/>
</dbReference>
<evidence type="ECO:0000256" key="2">
    <source>
        <dbReference type="ARBA" id="ARBA00010067"/>
    </source>
</evidence>
<evidence type="ECO:0008006" key="10">
    <source>
        <dbReference type="Google" id="ProtNLM"/>
    </source>
</evidence>
<comment type="subcellular location">
    <subcellularLocation>
        <location evidence="1">Cell membrane</location>
    </subcellularLocation>
</comment>
<evidence type="ECO:0000256" key="3">
    <source>
        <dbReference type="ARBA" id="ARBA00022448"/>
    </source>
</evidence>
<dbReference type="Proteomes" id="UP001418222">
    <property type="component" value="Unassembled WGS sequence"/>
</dbReference>
<comment type="caution">
    <text evidence="8">The sequence shown here is derived from an EMBL/GenBank/DDBJ whole genome shotgun (WGS) entry which is preliminary data.</text>
</comment>
<keyword evidence="6" id="KW-0927">Auxin signaling pathway</keyword>
<reference evidence="8 9" key="1">
    <citation type="journal article" date="2022" name="Nat. Plants">
        <title>Genomes of leafy and leafless Platanthera orchids illuminate the evolution of mycoheterotrophy.</title>
        <authorList>
            <person name="Li M.H."/>
            <person name="Liu K.W."/>
            <person name="Li Z."/>
            <person name="Lu H.C."/>
            <person name="Ye Q.L."/>
            <person name="Zhang D."/>
            <person name="Wang J.Y."/>
            <person name="Li Y.F."/>
            <person name="Zhong Z.M."/>
            <person name="Liu X."/>
            <person name="Yu X."/>
            <person name="Liu D.K."/>
            <person name="Tu X.D."/>
            <person name="Liu B."/>
            <person name="Hao Y."/>
            <person name="Liao X.Y."/>
            <person name="Jiang Y.T."/>
            <person name="Sun W.H."/>
            <person name="Chen J."/>
            <person name="Chen Y.Q."/>
            <person name="Ai Y."/>
            <person name="Zhai J.W."/>
            <person name="Wu S.S."/>
            <person name="Zhou Z."/>
            <person name="Hsiao Y.Y."/>
            <person name="Wu W.L."/>
            <person name="Chen Y.Y."/>
            <person name="Lin Y.F."/>
            <person name="Hsu J.L."/>
            <person name="Li C.Y."/>
            <person name="Wang Z.W."/>
            <person name="Zhao X."/>
            <person name="Zhong W.Y."/>
            <person name="Ma X.K."/>
            <person name="Ma L."/>
            <person name="Huang J."/>
            <person name="Chen G.Z."/>
            <person name="Huang M.Z."/>
            <person name="Huang L."/>
            <person name="Peng D.H."/>
            <person name="Luo Y.B."/>
            <person name="Zou S.Q."/>
            <person name="Chen S.P."/>
            <person name="Lan S."/>
            <person name="Tsai W.C."/>
            <person name="Van de Peer Y."/>
            <person name="Liu Z.J."/>
        </authorList>
    </citation>
    <scope>NUCLEOTIDE SEQUENCE [LARGE SCALE GENOMIC DNA]</scope>
    <source>
        <strain evidence="8">Lor287</strain>
    </source>
</reference>
<feature type="region of interest" description="Disordered" evidence="7">
    <location>
        <begin position="1"/>
        <end position="25"/>
    </location>
</feature>
<accession>A0AAP0BTE8</accession>
<evidence type="ECO:0000256" key="4">
    <source>
        <dbReference type="ARBA" id="ARBA00022475"/>
    </source>
</evidence>